<dbReference type="InterPro" id="IPR027806">
    <property type="entry name" value="HARBI1_dom"/>
</dbReference>
<dbReference type="GO" id="GO:0046872">
    <property type="term" value="F:metal ion binding"/>
    <property type="evidence" value="ECO:0007669"/>
    <property type="project" value="UniProtKB-KW"/>
</dbReference>
<gene>
    <name evidence="4" type="ORF">RN001_005862</name>
</gene>
<proteinExistence type="predicted"/>
<evidence type="ECO:0000259" key="3">
    <source>
        <dbReference type="Pfam" id="PF13359"/>
    </source>
</evidence>
<accession>A0AAN7QKL7</accession>
<dbReference type="Proteomes" id="UP001353858">
    <property type="component" value="Unassembled WGS sequence"/>
</dbReference>
<sequence length="121" mass="13293">MSKRTKLIVQMAQKGVEVITESNIHINSTAFPKVIGAIDCTHVKIQSPGGDEGEIFRNRKMYFSVNVQAIGDANLNILNLVARWPGSTHDATIFNNSRVRVKFEAGHFLNSILLGDGGLDK</sequence>
<name>A0AAN7QKL7_9COLE</name>
<comment type="cofactor">
    <cofactor evidence="1">
        <name>a divalent metal cation</name>
        <dbReference type="ChEBI" id="CHEBI:60240"/>
    </cofactor>
</comment>
<dbReference type="EMBL" id="JARPUR010000002">
    <property type="protein sequence ID" value="KAK4882543.1"/>
    <property type="molecule type" value="Genomic_DNA"/>
</dbReference>
<reference evidence="5" key="1">
    <citation type="submission" date="2023-01" db="EMBL/GenBank/DDBJ databases">
        <title>Key to firefly adult light organ development and bioluminescence: homeobox transcription factors regulate luciferase expression and transportation to peroxisome.</title>
        <authorList>
            <person name="Fu X."/>
        </authorList>
    </citation>
    <scope>NUCLEOTIDE SEQUENCE [LARGE SCALE GENOMIC DNA]</scope>
</reference>
<dbReference type="Pfam" id="PF13359">
    <property type="entry name" value="DDE_Tnp_4"/>
    <property type="match status" value="1"/>
</dbReference>
<organism evidence="4 5">
    <name type="scientific">Aquatica leii</name>
    <dbReference type="NCBI Taxonomy" id="1421715"/>
    <lineage>
        <taxon>Eukaryota</taxon>
        <taxon>Metazoa</taxon>
        <taxon>Ecdysozoa</taxon>
        <taxon>Arthropoda</taxon>
        <taxon>Hexapoda</taxon>
        <taxon>Insecta</taxon>
        <taxon>Pterygota</taxon>
        <taxon>Neoptera</taxon>
        <taxon>Endopterygota</taxon>
        <taxon>Coleoptera</taxon>
        <taxon>Polyphaga</taxon>
        <taxon>Elateriformia</taxon>
        <taxon>Elateroidea</taxon>
        <taxon>Lampyridae</taxon>
        <taxon>Luciolinae</taxon>
        <taxon>Aquatica</taxon>
    </lineage>
</organism>
<protein>
    <recommendedName>
        <fullName evidence="3">DDE Tnp4 domain-containing protein</fullName>
    </recommendedName>
</protein>
<comment type="caution">
    <text evidence="4">The sequence shown here is derived from an EMBL/GenBank/DDBJ whole genome shotgun (WGS) entry which is preliminary data.</text>
</comment>
<dbReference type="AlphaFoldDB" id="A0AAN7QKL7"/>
<evidence type="ECO:0000256" key="1">
    <source>
        <dbReference type="ARBA" id="ARBA00001968"/>
    </source>
</evidence>
<keyword evidence="2" id="KW-0479">Metal-binding</keyword>
<keyword evidence="5" id="KW-1185">Reference proteome</keyword>
<feature type="domain" description="DDE Tnp4" evidence="3">
    <location>
        <begin position="38"/>
        <end position="118"/>
    </location>
</feature>
<evidence type="ECO:0000313" key="4">
    <source>
        <dbReference type="EMBL" id="KAK4882543.1"/>
    </source>
</evidence>
<evidence type="ECO:0000256" key="2">
    <source>
        <dbReference type="ARBA" id="ARBA00022723"/>
    </source>
</evidence>
<evidence type="ECO:0000313" key="5">
    <source>
        <dbReference type="Proteomes" id="UP001353858"/>
    </source>
</evidence>